<keyword evidence="3" id="KW-1185">Reference proteome</keyword>
<dbReference type="RefSeq" id="NP_835264.1">
    <property type="nucleotide sequence ID" value="NC_004730.1"/>
</dbReference>
<reference evidence="3" key="1">
    <citation type="journal article" date="1996" name="Arch. Virol.">
        <title>The nucleotide sequence of RNA-1 of Indian peanut clump furovius.</title>
        <authorList>
            <person name="Miller J.S."/>
            <person name="Wesley S.V."/>
            <person name="Naidu R.A."/>
            <person name="Reddy D.V.R."/>
            <person name="Mayo M.A."/>
        </authorList>
    </citation>
    <scope>NUCLEOTIDE SEQUENCE [LARGE SCALE GENOMIC DNA]</scope>
</reference>
<accession>Q8B0Z7</accession>
<dbReference type="Proteomes" id="UP000201150">
    <property type="component" value="Genome"/>
</dbReference>
<organism evidence="2 3">
    <name type="scientific">Indian peanut clump virus</name>
    <dbReference type="NCBI Taxonomy" id="32629"/>
    <lineage>
        <taxon>Viruses</taxon>
        <taxon>Riboviria</taxon>
        <taxon>Orthornavirae</taxon>
        <taxon>Kitrinoviricota</taxon>
        <taxon>Alsuviricetes</taxon>
        <taxon>Martellivirales</taxon>
        <taxon>Virgaviridae</taxon>
        <taxon>Pecluvirus</taxon>
        <taxon>Pecluvirus indicum</taxon>
    </lineage>
</organism>
<evidence type="ECO:0000313" key="3">
    <source>
        <dbReference type="Proteomes" id="UP000201150"/>
    </source>
</evidence>
<reference evidence="2 3" key="2">
    <citation type="journal article" date="2003" name="Arch. Virol.">
        <title>Molecular diversity of RNA-2 genome segments in pecluviruses causing peanut clump disease in West Africa and India.</title>
        <authorList>
            <person name="Naidu R.A."/>
            <person name="Sawyer S."/>
            <person name="Deom C.M."/>
        </authorList>
    </citation>
    <scope>NUCLEOTIDE SEQUENCE [LARGE SCALE GENOMIC DNA]</scope>
    <source>
        <strain evidence="2">H</strain>
    </source>
</reference>
<dbReference type="EMBL" id="AF447397">
    <property type="protein sequence ID" value="AAO15498.1"/>
    <property type="molecule type" value="Genomic_RNA"/>
</dbReference>
<dbReference type="OrthoDB" id="34709at10239"/>
<proteinExistence type="predicted"/>
<name>Q8B0Z7_9VIRU</name>
<evidence type="ECO:0000256" key="1">
    <source>
        <dbReference type="SAM" id="Coils"/>
    </source>
</evidence>
<sequence>MSVTSLNVPEKFLAAAQVNGRSAGHILVYTVSSMSKSCYVMSDFTLLDSDSVFVAGASNSVPPLSNKVSLQVPGCPLIQGAELRRLYNKLVEKREIVNKDGQILIHLKAPLLNPDNSVAADYVKCADVFLWSSYGGCDTLQLWPRFQFCTDKLVDEPQKKLDGLVDVITAKELQDLRDKVVSLTAERDNLRLKVNNVSDQSEITALRAEVARLKAQVTNPVTPIVGSVNDEAKKAIKDAGFTNPDYFDIADKSTIVTYMVRNYAYQKGENERRQKEIDEQFRWLQDYRYRWRRLINDVRPMMLVIRTVLAATRGYYEDMRVSAVDHFLNITAGGLDPHV</sequence>
<evidence type="ECO:0000313" key="2">
    <source>
        <dbReference type="EMBL" id="AAO15498.1"/>
    </source>
</evidence>
<dbReference type="GeneID" id="991111"/>
<keyword evidence="1" id="KW-0175">Coiled coil</keyword>
<dbReference type="KEGG" id="vg:991111"/>
<feature type="coiled-coil region" evidence="1">
    <location>
        <begin position="173"/>
        <end position="216"/>
    </location>
</feature>
<protein>
    <submittedName>
        <fullName evidence="2">p38</fullName>
    </submittedName>
</protein>